<proteinExistence type="predicted"/>
<dbReference type="InterPro" id="IPR011009">
    <property type="entry name" value="Kinase-like_dom_sf"/>
</dbReference>
<dbReference type="InterPro" id="IPR006748">
    <property type="entry name" value="NH2Glyco/OHUrea_AB-resist_kin"/>
</dbReference>
<reference evidence="1" key="1">
    <citation type="submission" date="2023-10" db="EMBL/GenBank/DDBJ databases">
        <title>Screening of Alkalihalophilus pseudofirmusBZ-TG-HK211 and Its Alleviation of Salt Stress on Rapeseed Growth.</title>
        <authorList>
            <person name="Zhao B."/>
            <person name="Guo T."/>
        </authorList>
    </citation>
    <scope>NUCLEOTIDE SEQUENCE</scope>
    <source>
        <strain evidence="1">BZ-TG-HK211</strain>
    </source>
</reference>
<dbReference type="Pfam" id="PF04655">
    <property type="entry name" value="APH_6_hur"/>
    <property type="match status" value="1"/>
</dbReference>
<evidence type="ECO:0000313" key="1">
    <source>
        <dbReference type="EMBL" id="MDV2883650.1"/>
    </source>
</evidence>
<comment type="caution">
    <text evidence="1">The sequence shown here is derived from an EMBL/GenBank/DDBJ whole genome shotgun (WGS) entry which is preliminary data.</text>
</comment>
<dbReference type="AlphaFoldDB" id="A0AAJ2KZL2"/>
<organism evidence="1 2">
    <name type="scientific">Alkalihalophilus pseudofirmus</name>
    <name type="common">Bacillus pseudofirmus</name>
    <dbReference type="NCBI Taxonomy" id="79885"/>
    <lineage>
        <taxon>Bacteria</taxon>
        <taxon>Bacillati</taxon>
        <taxon>Bacillota</taxon>
        <taxon>Bacilli</taxon>
        <taxon>Bacillales</taxon>
        <taxon>Bacillaceae</taxon>
        <taxon>Alkalihalophilus</taxon>
    </lineage>
</organism>
<dbReference type="GO" id="GO:0019748">
    <property type="term" value="P:secondary metabolic process"/>
    <property type="evidence" value="ECO:0007669"/>
    <property type="project" value="InterPro"/>
</dbReference>
<dbReference type="Proteomes" id="UP001285636">
    <property type="component" value="Unassembled WGS sequence"/>
</dbReference>
<dbReference type="EMBL" id="JAWJAY010000001">
    <property type="protein sequence ID" value="MDV2883650.1"/>
    <property type="molecule type" value="Genomic_DNA"/>
</dbReference>
<evidence type="ECO:0000313" key="2">
    <source>
        <dbReference type="Proteomes" id="UP001285636"/>
    </source>
</evidence>
<protein>
    <submittedName>
        <fullName evidence="1">Aminoglycoside phosphotransferase family protein</fullName>
    </submittedName>
</protein>
<accession>A0AAJ2KZL2</accession>
<dbReference type="GO" id="GO:0016773">
    <property type="term" value="F:phosphotransferase activity, alcohol group as acceptor"/>
    <property type="evidence" value="ECO:0007669"/>
    <property type="project" value="InterPro"/>
</dbReference>
<name>A0AAJ2KZL2_ALKPS</name>
<gene>
    <name evidence="1" type="ORF">RYX45_00555</name>
</gene>
<dbReference type="SUPFAM" id="SSF56112">
    <property type="entry name" value="Protein kinase-like (PK-like)"/>
    <property type="match status" value="1"/>
</dbReference>
<dbReference type="RefSeq" id="WP_323465566.1">
    <property type="nucleotide sequence ID" value="NZ_CP144224.1"/>
</dbReference>
<sequence>MDLQSFFVQSVTHYFKDAGVKWLKNLPFLIKEIETKFNVKMGQPYELSINYVAPARTFEGEEVVVKICLPGLGFESELAALENLKGGGIVQVLGSDAKLGVMILQKVSPGDTLASCESEKEACLIAANVYKELKGSIVKEENNLSLSTAKNREESLQKMIEEHPEGFGPLSRDMLDEALKVFTYLNDSTKKRYVLHGDFHHYNILKGEKGWKAIDPKGLVGEREYDLIQFMLNVLPEAGIEEVLMQRITLFTEQLNLDRKRLLLYGYAHSVLATAWTVDEEGGYNKHFFQTIESFKNIYLAEAGEWLSKK</sequence>